<organism evidence="3 4">
    <name type="scientific">Hymenobacter persicinus</name>
    <dbReference type="NCBI Taxonomy" id="2025506"/>
    <lineage>
        <taxon>Bacteria</taxon>
        <taxon>Pseudomonadati</taxon>
        <taxon>Bacteroidota</taxon>
        <taxon>Cytophagia</taxon>
        <taxon>Cytophagales</taxon>
        <taxon>Hymenobacteraceae</taxon>
        <taxon>Hymenobacter</taxon>
    </lineage>
</organism>
<dbReference type="EMBL" id="SEWE01000014">
    <property type="protein sequence ID" value="RYU80274.1"/>
    <property type="molecule type" value="Genomic_DNA"/>
</dbReference>
<protein>
    <submittedName>
        <fullName evidence="3">Uncharacterized protein</fullName>
    </submittedName>
</protein>
<evidence type="ECO:0000313" key="3">
    <source>
        <dbReference type="EMBL" id="RYU80274.1"/>
    </source>
</evidence>
<keyword evidence="4" id="KW-1185">Reference proteome</keyword>
<evidence type="ECO:0000256" key="1">
    <source>
        <dbReference type="SAM" id="Coils"/>
    </source>
</evidence>
<keyword evidence="2" id="KW-0812">Transmembrane</keyword>
<gene>
    <name evidence="3" type="ORF">EWM57_08805</name>
</gene>
<keyword evidence="2" id="KW-0472">Membrane</keyword>
<name>A0A4Q5LC51_9BACT</name>
<dbReference type="Proteomes" id="UP000294155">
    <property type="component" value="Unassembled WGS sequence"/>
</dbReference>
<feature type="transmembrane region" description="Helical" evidence="2">
    <location>
        <begin position="702"/>
        <end position="722"/>
    </location>
</feature>
<evidence type="ECO:0000256" key="2">
    <source>
        <dbReference type="SAM" id="Phobius"/>
    </source>
</evidence>
<dbReference type="AlphaFoldDB" id="A0A4Q5LC51"/>
<feature type="coiled-coil region" evidence="1">
    <location>
        <begin position="574"/>
        <end position="608"/>
    </location>
</feature>
<comment type="caution">
    <text evidence="3">The sequence shown here is derived from an EMBL/GenBank/DDBJ whole genome shotgun (WGS) entry which is preliminary data.</text>
</comment>
<accession>A0A4Q5LC51</accession>
<keyword evidence="2" id="KW-1133">Transmembrane helix</keyword>
<reference evidence="3 4" key="1">
    <citation type="submission" date="2019-02" db="EMBL/GenBank/DDBJ databases">
        <title>Bacterial novel species isolated from soil.</title>
        <authorList>
            <person name="Jung H.-Y."/>
        </authorList>
    </citation>
    <scope>NUCLEOTIDE SEQUENCE [LARGE SCALE GENOMIC DNA]</scope>
    <source>
        <strain evidence="3 4">1-3-3-3</strain>
    </source>
</reference>
<dbReference type="OrthoDB" id="978896at2"/>
<sequence>MTTNTERIIHILHLINTDQRSTTIQNYIEYLLYINEQGSTTSELIDYTEIQFGISITEDELSTELNNLKQDGKIKSSKGKHSLNTVSREDVETRIKQSSSEEDFLKDNFIKNLSLFSEDYIINEQEIAILFTSYKNYIFECFYNYGKNAIRLFNYENPESANRKTKVNSSQILYNIKSKLPSNNKIKDIFTLYIQNIPNISTTRELDYYRTIAERAEAFFALGLSKELAEELHSIQPIKWKIFVDTNFLYSALKVHSDPENPAVDSLLEIIETNKDLFDITLTYLPDTHKEFRKVKNDLLRTVRSQILTNNQIRAALNSNRIDDFTRAYYENQLKYGNDTQHPSNIIEQSINILRSKNIELYNSKIQQIDRNASDYLDSISAYHTYQNIRNQAKRDKGQEAKEKFIDNIEHDVYLREVILYFRYKEYDGVYTHLQECNVFGLTLDKSLIGFDNFLAYKNKSKELYIPTFFNPSYLLNKLIKLLPVQSDDYKKSFLSAVTTPSISTDNTEKSLLTQSVISKFIALGINDLKFMAKCLTSDIFLSNIRKLGDDDEKLTTFIESEASRHLSARDKLINQKTKELKIVVQNLEEKEGDLSITKQENDKLVEKYENLTTHIKDLKHGNTVFQKKIKEIQEIKESHKNEVDQQIPIAFSKPEDIIEKEILKQKILELEQKNIEDKKIEANVYKNNKIHEWQKNAKQKYYLVLLAFAFTTTLATITIFWKFNWSFNLISLWYTSNKDSLTWLLVAIFSAIIWSIAAGYIVILYNRYCDTEDHEKIKSYKDHIELPTRLRN</sequence>
<evidence type="ECO:0000313" key="4">
    <source>
        <dbReference type="Proteomes" id="UP000294155"/>
    </source>
</evidence>
<feature type="transmembrane region" description="Helical" evidence="2">
    <location>
        <begin position="742"/>
        <end position="766"/>
    </location>
</feature>
<proteinExistence type="predicted"/>
<dbReference type="RefSeq" id="WP_129920772.1">
    <property type="nucleotide sequence ID" value="NZ_SEWE01000014.1"/>
</dbReference>
<keyword evidence="1" id="KW-0175">Coiled coil</keyword>